<dbReference type="AlphaFoldDB" id="A0AAE1APH7"/>
<feature type="chain" id="PRO_5041953654" evidence="1">
    <location>
        <begin position="21"/>
        <end position="66"/>
    </location>
</feature>
<evidence type="ECO:0000256" key="1">
    <source>
        <dbReference type="SAM" id="SignalP"/>
    </source>
</evidence>
<proteinExistence type="predicted"/>
<dbReference type="EMBL" id="JAWDGP010001464">
    <property type="protein sequence ID" value="KAK3791645.1"/>
    <property type="molecule type" value="Genomic_DNA"/>
</dbReference>
<evidence type="ECO:0000313" key="3">
    <source>
        <dbReference type="Proteomes" id="UP001283361"/>
    </source>
</evidence>
<gene>
    <name evidence="2" type="ORF">RRG08_058027</name>
</gene>
<organism evidence="2 3">
    <name type="scientific">Elysia crispata</name>
    <name type="common">lettuce slug</name>
    <dbReference type="NCBI Taxonomy" id="231223"/>
    <lineage>
        <taxon>Eukaryota</taxon>
        <taxon>Metazoa</taxon>
        <taxon>Spiralia</taxon>
        <taxon>Lophotrochozoa</taxon>
        <taxon>Mollusca</taxon>
        <taxon>Gastropoda</taxon>
        <taxon>Heterobranchia</taxon>
        <taxon>Euthyneura</taxon>
        <taxon>Panpulmonata</taxon>
        <taxon>Sacoglossa</taxon>
        <taxon>Placobranchoidea</taxon>
        <taxon>Plakobranchidae</taxon>
        <taxon>Elysia</taxon>
    </lineage>
</organism>
<keyword evidence="1" id="KW-0732">Signal</keyword>
<feature type="signal peptide" evidence="1">
    <location>
        <begin position="1"/>
        <end position="20"/>
    </location>
</feature>
<dbReference type="Proteomes" id="UP001283361">
    <property type="component" value="Unassembled WGS sequence"/>
</dbReference>
<evidence type="ECO:0000313" key="2">
    <source>
        <dbReference type="EMBL" id="KAK3791645.1"/>
    </source>
</evidence>
<protein>
    <submittedName>
        <fullName evidence="2">Uncharacterized protein</fullName>
    </submittedName>
</protein>
<reference evidence="2" key="1">
    <citation type="journal article" date="2023" name="G3 (Bethesda)">
        <title>A reference genome for the long-term kleptoplast-retaining sea slug Elysia crispata morphotype clarki.</title>
        <authorList>
            <person name="Eastman K.E."/>
            <person name="Pendleton A.L."/>
            <person name="Shaikh M.A."/>
            <person name="Suttiyut T."/>
            <person name="Ogas R."/>
            <person name="Tomko P."/>
            <person name="Gavelis G."/>
            <person name="Widhalm J.R."/>
            <person name="Wisecaver J.H."/>
        </authorList>
    </citation>
    <scope>NUCLEOTIDE SEQUENCE</scope>
    <source>
        <strain evidence="2">ECLA1</strain>
    </source>
</reference>
<accession>A0AAE1APH7</accession>
<name>A0AAE1APH7_9GAST</name>
<comment type="caution">
    <text evidence="2">The sequence shown here is derived from an EMBL/GenBank/DDBJ whole genome shotgun (WGS) entry which is preliminary data.</text>
</comment>
<sequence>MKLQLLIMLAIPTISHDSLALSSDQRPYALFQTTRIKTTFLPPFVGRKTAPQNRKKEVLTLMPNSS</sequence>
<keyword evidence="3" id="KW-1185">Reference proteome</keyword>